<keyword evidence="2 3" id="KW-0819">tRNA processing</keyword>
<dbReference type="Proteomes" id="UP000885258">
    <property type="component" value="Unassembled WGS sequence"/>
</dbReference>
<reference evidence="18" key="5">
    <citation type="submission" date="2018-07" db="EMBL/GenBank/DDBJ databases">
        <authorList>
            <consortium name="NCBI Pathogen Detection Project"/>
        </authorList>
    </citation>
    <scope>NUCLEOTIDE SEQUENCE</scope>
    <source>
        <strain evidence="18">1687</strain>
        <strain evidence="17">Salmonella enterica</strain>
    </source>
</reference>
<evidence type="ECO:0000256" key="3">
    <source>
        <dbReference type="HAMAP-Rule" id="MF_01564"/>
    </source>
</evidence>
<dbReference type="EMBL" id="AALDNI010000054">
    <property type="protein sequence ID" value="ECY5343500.1"/>
    <property type="molecule type" value="Genomic_DNA"/>
</dbReference>
<dbReference type="Proteomes" id="UP000839915">
    <property type="component" value="Unassembled WGS sequence"/>
</dbReference>
<dbReference type="GO" id="GO:0016740">
    <property type="term" value="F:transferase activity"/>
    <property type="evidence" value="ECO:0007669"/>
    <property type="project" value="UniProtKB-KW"/>
</dbReference>
<dbReference type="EMBL" id="RSUA01000057">
    <property type="protein sequence ID" value="MIT51497.1"/>
    <property type="molecule type" value="Genomic_DNA"/>
</dbReference>
<dbReference type="PANTHER" id="PTHR37526">
    <property type="entry name" value="PROTEIN TUSB"/>
    <property type="match status" value="1"/>
</dbReference>
<dbReference type="EMBL" id="AAKRET010000028">
    <property type="protein sequence ID" value="ECU8356066.1"/>
    <property type="molecule type" value="Genomic_DNA"/>
</dbReference>
<accession>A0A0D6I8G7</accession>
<dbReference type="KEGG" id="seni:CY43_17940"/>
<dbReference type="FunFam" id="3.40.1260.10:FF:000002">
    <property type="entry name" value="Sulfurtransferase TusB"/>
    <property type="match status" value="1"/>
</dbReference>
<dbReference type="Proteomes" id="UP000839616">
    <property type="component" value="Unassembled WGS sequence"/>
</dbReference>
<evidence type="ECO:0000313" key="9">
    <source>
        <dbReference type="EMBL" id="EBZ6923466.1"/>
    </source>
</evidence>
<dbReference type="Proteomes" id="UP000034636">
    <property type="component" value="Chromosome"/>
</dbReference>
<dbReference type="Proteomes" id="UP000054461">
    <property type="component" value="Unassembled WGS sequence"/>
</dbReference>
<dbReference type="EMBL" id="AAHDPU010000038">
    <property type="protein sequence ID" value="EBU9275019.1"/>
    <property type="molecule type" value="Genomic_DNA"/>
</dbReference>
<dbReference type="OMA" id="MLHTINK"/>
<dbReference type="Proteomes" id="UP000839911">
    <property type="component" value="Unassembled WGS sequence"/>
</dbReference>
<reference evidence="12" key="6">
    <citation type="submission" date="2018-08" db="EMBL/GenBank/DDBJ databases">
        <authorList>
            <consortium name="PulseNet: The National Subtyping Network for Foodborne Disease Surveillance"/>
            <person name="Tarr C.L."/>
            <person name="Trees E."/>
            <person name="Katz L.S."/>
            <person name="Carleton-Romer H.A."/>
            <person name="Stroika S."/>
            <person name="Kucerova Z."/>
            <person name="Roache K.F."/>
            <person name="Sabol A.L."/>
            <person name="Besser J."/>
            <person name="Gerner-Smidt P."/>
        </authorList>
    </citation>
    <scope>NUCLEOTIDE SEQUENCE [LARGE SCALE GENOMIC DNA]</scope>
    <source>
        <strain evidence="12">PNUSAS008736</strain>
        <strain evidence="16">PNUSAS016739</strain>
    </source>
</reference>
<dbReference type="EMBL" id="AAHRYM010000042">
    <property type="protein sequence ID" value="EBZ6923466.1"/>
    <property type="molecule type" value="Genomic_DNA"/>
</dbReference>
<evidence type="ECO:0000313" key="10">
    <source>
        <dbReference type="EMBL" id="ECE0298043.1"/>
    </source>
</evidence>
<dbReference type="EMBL" id="CP011428">
    <property type="protein sequence ID" value="AKH09079.1"/>
    <property type="molecule type" value="Genomic_DNA"/>
</dbReference>
<evidence type="ECO:0000313" key="11">
    <source>
        <dbReference type="EMBL" id="ECF1546305.1"/>
    </source>
</evidence>
<evidence type="ECO:0000313" key="20">
    <source>
        <dbReference type="EMBL" id="MIT51497.1"/>
    </source>
</evidence>
<evidence type="ECO:0000313" key="8">
    <source>
        <dbReference type="EMBL" id="EBY1704315.1"/>
    </source>
</evidence>
<dbReference type="GO" id="GO:1990228">
    <property type="term" value="C:sulfurtransferase complex"/>
    <property type="evidence" value="ECO:0007669"/>
    <property type="project" value="TreeGrafter"/>
</dbReference>
<gene>
    <name evidence="3 18" type="primary">tusB</name>
    <name evidence="4" type="synonym">yheL</name>
    <name evidence="13" type="ORF">AAB27_20245</name>
    <name evidence="20" type="ORF">AU613_21885</name>
    <name evidence="15" type="ORF">AVC05_20035</name>
    <name evidence="12" type="ORF">B1P38_21285</name>
    <name evidence="10" type="ORF">CE70_23315</name>
    <name evidence="16" type="ORF">CFF59_18110</name>
    <name evidence="19" type="ORF">DD95_00740</name>
    <name evidence="5" type="ORF">DMO92_23725</name>
    <name evidence="6" type="ORF">DPF41_23100</name>
    <name evidence="7" type="ORF">DPS76_23020</name>
    <name evidence="21" type="ORF">DRM14_23910</name>
    <name evidence="8" type="ORF">DU071_20695</name>
    <name evidence="11" type="ORF">E0935_24095</name>
    <name evidence="9" type="ORF">EER35_21180</name>
    <name evidence="14" type="ORF">F3R12_22660</name>
    <name evidence="18" type="ORF">G4202_004688</name>
    <name evidence="17" type="ORF">GB466_22420</name>
    <name evidence="4" type="ORF">SE14_03661</name>
</gene>
<protein>
    <recommendedName>
        <fullName evidence="3">Protein TusB</fullName>
    </recommendedName>
    <alternativeName>
        <fullName evidence="3">tRNA 2-thiouridine synthesizing protein B</fullName>
    </alternativeName>
</protein>
<dbReference type="EMBL" id="AAHIDF010000043">
    <property type="protein sequence ID" value="EBW3630945.1"/>
    <property type="molecule type" value="Genomic_DNA"/>
</dbReference>
<keyword evidence="18" id="KW-0808">Transferase</keyword>
<sequence>MLHTLPHCASSVDFPALLRLLKEGDALLLLQDGVTVAIEGNRFLESLRDAPITVYALKEDIDARGLGGQISDSVVRVDYTEFVRLTVKYANQMAW</sequence>
<dbReference type="EMBL" id="AAMLUT010000030">
    <property type="protein sequence ID" value="EDI6667159.1"/>
    <property type="molecule type" value="Genomic_DNA"/>
</dbReference>
<evidence type="ECO:0000313" key="19">
    <source>
        <dbReference type="EMBL" id="KTZ15504.1"/>
    </source>
</evidence>
<evidence type="ECO:0000313" key="21">
    <source>
        <dbReference type="EMBL" id="MLP88299.1"/>
    </source>
</evidence>
<evidence type="ECO:0000256" key="2">
    <source>
        <dbReference type="ARBA" id="ARBA00022694"/>
    </source>
</evidence>
<dbReference type="Proteomes" id="UP000839909">
    <property type="component" value="Unassembled WGS sequence"/>
</dbReference>
<dbReference type="Proteomes" id="UP000839617">
    <property type="component" value="Unassembled WGS sequence"/>
</dbReference>
<accession>A0A0M2J4V3</accession>
<evidence type="ECO:0000313" key="12">
    <source>
        <dbReference type="EMBL" id="ECU8356066.1"/>
    </source>
</evidence>
<dbReference type="Pfam" id="PF04077">
    <property type="entry name" value="DsrH"/>
    <property type="match status" value="1"/>
</dbReference>
<dbReference type="Proteomes" id="UP000839905">
    <property type="component" value="Unassembled WGS sequence"/>
</dbReference>
<dbReference type="Proteomes" id="UP000839581">
    <property type="component" value="Unassembled WGS sequence"/>
</dbReference>
<dbReference type="EMBL" id="RVDJ01000038">
    <property type="protein sequence ID" value="MLP88299.1"/>
    <property type="molecule type" value="Genomic_DNA"/>
</dbReference>
<evidence type="ECO:0000313" key="23">
    <source>
        <dbReference type="Proteomes" id="UP000054461"/>
    </source>
</evidence>
<evidence type="ECO:0000313" key="7">
    <source>
        <dbReference type="EMBL" id="EBW5465275.1"/>
    </source>
</evidence>
<reference evidence="18" key="3">
    <citation type="journal article" date="2018" name="Genome Biol.">
        <title>SKESA: strategic k-mer extension for scrupulous assemblies.</title>
        <authorList>
            <person name="Souvorov A."/>
            <person name="Agarwala R."/>
            <person name="Lipman D.J."/>
        </authorList>
    </citation>
    <scope>NUCLEOTIDE SEQUENCE</scope>
    <source>
        <strain evidence="18">1687</strain>
        <strain evidence="17">Salmonella enterica</strain>
    </source>
</reference>
<dbReference type="InterPro" id="IPR023526">
    <property type="entry name" value="Sulphur_relay_TusB"/>
</dbReference>
<dbReference type="EMBL" id="AAIGQE010000023">
    <property type="protein sequence ID" value="ECE0298043.1"/>
    <property type="molecule type" value="Genomic_DNA"/>
</dbReference>
<evidence type="ECO:0000313" key="17">
    <source>
        <dbReference type="EMBL" id="HAB0973287.1"/>
    </source>
</evidence>
<evidence type="ECO:0000313" key="22">
    <source>
        <dbReference type="Proteomes" id="UP000034636"/>
    </source>
</evidence>
<dbReference type="Proteomes" id="UP000839908">
    <property type="component" value="Unassembled WGS sequence"/>
</dbReference>
<dbReference type="EMBL" id="AAHIPE010000040">
    <property type="protein sequence ID" value="EBW5465275.1"/>
    <property type="molecule type" value="Genomic_DNA"/>
</dbReference>
<dbReference type="Proteomes" id="UP000338496">
    <property type="component" value="Unassembled WGS sequence"/>
</dbReference>
<dbReference type="Proteomes" id="UP000839914">
    <property type="component" value="Unassembled WGS sequence"/>
</dbReference>
<evidence type="ECO:0000313" key="5">
    <source>
        <dbReference type="EMBL" id="EBU9275019.1"/>
    </source>
</evidence>
<comment type="subcellular location">
    <subcellularLocation>
        <location evidence="3">Cytoplasm</location>
    </subcellularLocation>
</comment>
<dbReference type="EMBL" id="DAAFPQ010000026">
    <property type="protein sequence ID" value="HAB0973287.1"/>
    <property type="molecule type" value="Genomic_DNA"/>
</dbReference>
<proteinExistence type="inferred from homology"/>
<reference evidence="5" key="4">
    <citation type="submission" date="2018-06" db="EMBL/GenBank/DDBJ databases">
        <authorList>
            <person name="Ashton P.M."/>
            <person name="Dallman T."/>
            <person name="Nair S."/>
            <person name="De Pinna E."/>
            <person name="Peters T."/>
            <person name="Grant K."/>
        </authorList>
    </citation>
    <scope>NUCLEOTIDE SEQUENCE [LARGE SCALE GENOMIC DNA]</scope>
    <source>
        <strain evidence="6">231108</strain>
        <strain evidence="11">265852</strain>
        <strain evidence="20">29290</strain>
        <strain evidence="8">356083</strain>
        <strain evidence="7">422529</strain>
        <strain evidence="21">425567</strain>
        <strain evidence="15">43916</strain>
        <strain evidence="5">488670</strain>
        <strain evidence="9">632340</strain>
        <strain evidence="13">86846</strain>
    </source>
</reference>
<dbReference type="eggNOG" id="COG2168">
    <property type="taxonomic scope" value="Bacteria"/>
</dbReference>
<dbReference type="PATRIC" id="fig|59201.134.peg.1904"/>
<evidence type="ECO:0000256" key="1">
    <source>
        <dbReference type="ARBA" id="ARBA00022490"/>
    </source>
</evidence>
<evidence type="ECO:0000313" key="4">
    <source>
        <dbReference type="EMBL" id="AKH09079.1"/>
    </source>
</evidence>
<dbReference type="EMBL" id="AAKUOT010000054">
    <property type="protein sequence ID" value="ECV8763211.1"/>
    <property type="molecule type" value="Genomic_DNA"/>
</dbReference>
<dbReference type="SMR" id="A0A0D6I8G7"/>
<dbReference type="InterPro" id="IPR027396">
    <property type="entry name" value="DsrEFH-like"/>
</dbReference>
<dbReference type="NCBIfam" id="NF010035">
    <property type="entry name" value="PRK13510.1"/>
    <property type="match status" value="1"/>
</dbReference>
<dbReference type="InterPro" id="IPR007215">
    <property type="entry name" value="Sulphur_relay_TusB/DsrH"/>
</dbReference>
<dbReference type="PANTHER" id="PTHR37526:SF1">
    <property type="entry name" value="PROTEIN TUSB"/>
    <property type="match status" value="1"/>
</dbReference>
<dbReference type="RefSeq" id="WP_000903400.1">
    <property type="nucleotide sequence ID" value="NZ_AP023291.1"/>
</dbReference>
<dbReference type="Proteomes" id="UP000885385">
    <property type="component" value="Unassembled WGS sequence"/>
</dbReference>
<reference evidence="19 23" key="1">
    <citation type="submission" date="2014-09" db="EMBL/GenBank/DDBJ databases">
        <title>Salmonella Genotype and Phenotype Association.</title>
        <authorList>
            <person name="Chen Y."/>
            <person name="Folster J."/>
            <person name="Ayers S."/>
            <person name="Kabera C."/>
            <person name="Li C."/>
            <person name="Mukherjee S."/>
            <person name="Lam C."/>
            <person name="Zhao S."/>
            <person name="McDermott P."/>
        </authorList>
    </citation>
    <scope>NUCLEOTIDE SEQUENCE [LARGE SCALE GENOMIC DNA]</scope>
    <source>
        <strain evidence="19 23">CVM N32045</strain>
    </source>
</reference>
<evidence type="ECO:0000313" key="15">
    <source>
        <dbReference type="EMBL" id="ECY5343500.1"/>
    </source>
</evidence>
<accession>A0A0F7JB18</accession>
<dbReference type="EMBL" id="DAATTD010000031">
    <property type="protein sequence ID" value="HAF0004131.1"/>
    <property type="molecule type" value="Genomic_DNA"/>
</dbReference>
<name>A0A0D6I8G7_SALTM</name>
<dbReference type="Proteomes" id="UP000839907">
    <property type="component" value="Unassembled WGS sequence"/>
</dbReference>
<organism evidence="18">
    <name type="scientific">Salmonella typhimurium</name>
    <dbReference type="NCBI Taxonomy" id="90371"/>
    <lineage>
        <taxon>Bacteria</taxon>
        <taxon>Pseudomonadati</taxon>
        <taxon>Pseudomonadota</taxon>
        <taxon>Gammaproteobacteria</taxon>
        <taxon>Enterobacterales</taxon>
        <taxon>Enterobacteriaceae</taxon>
        <taxon>Salmonella</taxon>
    </lineage>
</organism>
<evidence type="ECO:0000313" key="16">
    <source>
        <dbReference type="EMBL" id="EDI6667159.1"/>
    </source>
</evidence>
<keyword evidence="1 3" id="KW-0963">Cytoplasm</keyword>
<evidence type="ECO:0000313" key="13">
    <source>
        <dbReference type="EMBL" id="ECV8763211.1"/>
    </source>
</evidence>
<dbReference type="AlphaFoldDB" id="A0A0D6I8G7"/>
<dbReference type="EMBL" id="AAIKGB010000041">
    <property type="protein sequence ID" value="ECF1546305.1"/>
    <property type="molecule type" value="Genomic_DNA"/>
</dbReference>
<evidence type="ECO:0000313" key="14">
    <source>
        <dbReference type="EMBL" id="ECW0642597.1"/>
    </source>
</evidence>
<dbReference type="Proteomes" id="UP000839595">
    <property type="component" value="Unassembled WGS sequence"/>
</dbReference>
<dbReference type="EMBL" id="AAHNIA010000051">
    <property type="protein sequence ID" value="EBY1704315.1"/>
    <property type="molecule type" value="Genomic_DNA"/>
</dbReference>
<dbReference type="HAMAP" id="MF_01564">
    <property type="entry name" value="Thiourid_synth_B"/>
    <property type="match status" value="1"/>
</dbReference>
<evidence type="ECO:0000313" key="24">
    <source>
        <dbReference type="Proteomes" id="UP000338496"/>
    </source>
</evidence>
<dbReference type="EMBL" id="JYVU01000004">
    <property type="protein sequence ID" value="KTZ15504.1"/>
    <property type="molecule type" value="Genomic_DNA"/>
</dbReference>
<evidence type="ECO:0000313" key="6">
    <source>
        <dbReference type="EMBL" id="EBW3630945.1"/>
    </source>
</evidence>
<comment type="function">
    <text evidence="3">Part of a sulfur-relay system required for 2-thiolation of 5-methylaminomethyl-2-thiouridine (mnm(5)s(2)U) at tRNA wobble positions.</text>
</comment>
<dbReference type="NCBIfam" id="TIGR03011">
    <property type="entry name" value="sulf_tusB_dsrH"/>
    <property type="match status" value="1"/>
</dbReference>
<dbReference type="Gene3D" id="3.40.1260.10">
    <property type="entry name" value="DsrEFH-like"/>
    <property type="match status" value="1"/>
</dbReference>
<reference evidence="4 22" key="2">
    <citation type="journal article" date="2015" name="Genome Announc.">
        <title>Complete Genome Sequencing of a Multidrug-Resistant and Human-Invasive Salmonella enterica Serovar Typhimurium Strain of the Emerging Sequence Type 213 Genotype.</title>
        <authorList>
            <person name="Calva E."/>
            <person name="Silva C."/>
            <person name="Zaidi M.B."/>
            <person name="Sanchez-Flores A."/>
            <person name="Estrada K."/>
            <person name="Silva G.G."/>
            <person name="Soto-Jimenez L.M."/>
            <person name="Wiesner M."/>
            <person name="Fernandez-Mora M."/>
            <person name="Edwards R.A."/>
            <person name="Vinuesa P."/>
        </authorList>
    </citation>
    <scope>NUCLEOTIDE SEQUENCE [LARGE SCALE GENOMIC DNA]</scope>
    <source>
        <strain evidence="4 22">YU39</strain>
    </source>
</reference>
<evidence type="ECO:0000313" key="18">
    <source>
        <dbReference type="EMBL" id="HAF0004131.1"/>
    </source>
</evidence>
<comment type="subunit">
    <text evidence="3">Heterohexamer, formed by a dimer of trimers. The hexameric TusBCD complex contains 2 copies each of TusB, TusC and TusD. The TusBCD complex interacts with TusE.</text>
</comment>
<dbReference type="SUPFAM" id="SSF75169">
    <property type="entry name" value="DsrEFH-like"/>
    <property type="match status" value="1"/>
</dbReference>
<dbReference type="EMBL" id="AAKVET010000032">
    <property type="protein sequence ID" value="ECW0642597.1"/>
    <property type="molecule type" value="Genomic_DNA"/>
</dbReference>
<dbReference type="GO" id="GO:0002143">
    <property type="term" value="P:tRNA wobble position uridine thiolation"/>
    <property type="evidence" value="ECO:0007669"/>
    <property type="project" value="InterPro"/>
</dbReference>
<reference evidence="14" key="7">
    <citation type="submission" date="2019-09" db="EMBL/GenBank/DDBJ databases">
        <authorList>
            <consortium name="GenomeTrakr network: Whole genome sequencing for foodborne pathogen traceback"/>
        </authorList>
    </citation>
    <scope>NUCLEOTIDE SEQUENCE [LARGE SCALE GENOMIC DNA]</scope>
    <source>
        <strain evidence="14">AUSMDU00020735</strain>
        <strain evidence="10 24">VA_WGS-00080</strain>
    </source>
</reference>
<comment type="similarity">
    <text evidence="3">Belongs to the DsrH/TusB family.</text>
</comment>